<accession>A0A8X7BWK1</accession>
<gene>
    <name evidence="1" type="ORF">TNIN_297551</name>
</gene>
<protein>
    <submittedName>
        <fullName evidence="1">Uncharacterized protein</fullName>
    </submittedName>
</protein>
<comment type="caution">
    <text evidence="1">The sequence shown here is derived from an EMBL/GenBank/DDBJ whole genome shotgun (WGS) entry which is preliminary data.</text>
</comment>
<keyword evidence="2" id="KW-1185">Reference proteome</keyword>
<name>A0A8X7BWK1_9ARAC</name>
<evidence type="ECO:0000313" key="2">
    <source>
        <dbReference type="Proteomes" id="UP000886998"/>
    </source>
</evidence>
<sequence length="126" mass="14077">MPLTQHSVLPPGHCTRLQHRTEFTAHAPKIGPVTVFAPDAGHSLSLGHWTCPRNIGQNSTFQTLDKPLTPERVLPLRHWTCLLRRTYFCLPDTVHTPEEEHSSVSEALDIPLTQDKILPPGHGTCH</sequence>
<organism evidence="1 2">
    <name type="scientific">Trichonephila inaurata madagascariensis</name>
    <dbReference type="NCBI Taxonomy" id="2747483"/>
    <lineage>
        <taxon>Eukaryota</taxon>
        <taxon>Metazoa</taxon>
        <taxon>Ecdysozoa</taxon>
        <taxon>Arthropoda</taxon>
        <taxon>Chelicerata</taxon>
        <taxon>Arachnida</taxon>
        <taxon>Araneae</taxon>
        <taxon>Araneomorphae</taxon>
        <taxon>Entelegynae</taxon>
        <taxon>Araneoidea</taxon>
        <taxon>Nephilidae</taxon>
        <taxon>Trichonephila</taxon>
        <taxon>Trichonephila inaurata</taxon>
    </lineage>
</organism>
<dbReference type="EMBL" id="BMAV01004745">
    <property type="protein sequence ID" value="GFY45287.1"/>
    <property type="molecule type" value="Genomic_DNA"/>
</dbReference>
<dbReference type="AlphaFoldDB" id="A0A8X7BWK1"/>
<dbReference type="Proteomes" id="UP000886998">
    <property type="component" value="Unassembled WGS sequence"/>
</dbReference>
<proteinExistence type="predicted"/>
<evidence type="ECO:0000313" key="1">
    <source>
        <dbReference type="EMBL" id="GFY45287.1"/>
    </source>
</evidence>
<reference evidence="1" key="1">
    <citation type="submission" date="2020-08" db="EMBL/GenBank/DDBJ databases">
        <title>Multicomponent nature underlies the extraordinary mechanical properties of spider dragline silk.</title>
        <authorList>
            <person name="Kono N."/>
            <person name="Nakamura H."/>
            <person name="Mori M."/>
            <person name="Yoshida Y."/>
            <person name="Ohtoshi R."/>
            <person name="Malay A.D."/>
            <person name="Moran D.A.P."/>
            <person name="Tomita M."/>
            <person name="Numata K."/>
            <person name="Arakawa K."/>
        </authorList>
    </citation>
    <scope>NUCLEOTIDE SEQUENCE</scope>
</reference>